<protein>
    <recommendedName>
        <fullName evidence="5">V-type ATP synthase subunit F</fullName>
    </recommendedName>
</protein>
<comment type="similarity">
    <text evidence="1">Belongs to the V-ATPase F subunit family.</text>
</comment>
<sequence length="105" mass="11639">MTSRIAAIGEQDIIEPLKMAGIDIYPVTKENVKDVLLNIVNKGYSIILIGEDSIESIESLFLKLSLRPMPSIVPIPGKGKSKGFAYRRLREIIKKAVGTDILKEE</sequence>
<name>X1DPV9_9ZZZZ</name>
<dbReference type="SUPFAM" id="SSF159468">
    <property type="entry name" value="AtpF-like"/>
    <property type="match status" value="1"/>
</dbReference>
<dbReference type="InterPro" id="IPR036906">
    <property type="entry name" value="ATPase_V1_fsu_sf"/>
</dbReference>
<keyword evidence="3" id="KW-0406">Ion transport</keyword>
<keyword evidence="2" id="KW-0813">Transport</keyword>
<accession>X1DPV9</accession>
<comment type="caution">
    <text evidence="4">The sequence shown here is derived from an EMBL/GenBank/DDBJ whole genome shotgun (WGS) entry which is preliminary data.</text>
</comment>
<reference evidence="4" key="1">
    <citation type="journal article" date="2014" name="Front. Microbiol.">
        <title>High frequency of phylogenetically diverse reductive dehalogenase-homologous genes in deep subseafloor sedimentary metagenomes.</title>
        <authorList>
            <person name="Kawai M."/>
            <person name="Futagami T."/>
            <person name="Toyoda A."/>
            <person name="Takaki Y."/>
            <person name="Nishi S."/>
            <person name="Hori S."/>
            <person name="Arai W."/>
            <person name="Tsubouchi T."/>
            <person name="Morono Y."/>
            <person name="Uchiyama I."/>
            <person name="Ito T."/>
            <person name="Fujiyama A."/>
            <person name="Inagaki F."/>
            <person name="Takami H."/>
        </authorList>
    </citation>
    <scope>NUCLEOTIDE SEQUENCE</scope>
    <source>
        <strain evidence="4">Expedition CK06-06</strain>
    </source>
</reference>
<dbReference type="AlphaFoldDB" id="X1DPV9"/>
<evidence type="ECO:0008006" key="5">
    <source>
        <dbReference type="Google" id="ProtNLM"/>
    </source>
</evidence>
<dbReference type="EMBL" id="BARU01003351">
    <property type="protein sequence ID" value="GAH22976.1"/>
    <property type="molecule type" value="Genomic_DNA"/>
</dbReference>
<organism evidence="4">
    <name type="scientific">marine sediment metagenome</name>
    <dbReference type="NCBI Taxonomy" id="412755"/>
    <lineage>
        <taxon>unclassified sequences</taxon>
        <taxon>metagenomes</taxon>
        <taxon>ecological metagenomes</taxon>
    </lineage>
</organism>
<evidence type="ECO:0000256" key="3">
    <source>
        <dbReference type="ARBA" id="ARBA00023065"/>
    </source>
</evidence>
<dbReference type="Gene3D" id="3.40.50.10580">
    <property type="entry name" value="ATPase, V1 complex, subunit F"/>
    <property type="match status" value="1"/>
</dbReference>
<gene>
    <name evidence="4" type="ORF">S03H2_07314</name>
</gene>
<dbReference type="InterPro" id="IPR008218">
    <property type="entry name" value="ATPase_V1-cplx_f_g_su"/>
</dbReference>
<evidence type="ECO:0000256" key="1">
    <source>
        <dbReference type="ARBA" id="ARBA00010148"/>
    </source>
</evidence>
<dbReference type="Pfam" id="PF01990">
    <property type="entry name" value="ATP-synt_F"/>
    <property type="match status" value="1"/>
</dbReference>
<evidence type="ECO:0000256" key="2">
    <source>
        <dbReference type="ARBA" id="ARBA00022448"/>
    </source>
</evidence>
<evidence type="ECO:0000313" key="4">
    <source>
        <dbReference type="EMBL" id="GAH22976.1"/>
    </source>
</evidence>
<proteinExistence type="inferred from homology"/>
<dbReference type="GO" id="GO:0046961">
    <property type="term" value="F:proton-transporting ATPase activity, rotational mechanism"/>
    <property type="evidence" value="ECO:0007669"/>
    <property type="project" value="InterPro"/>
</dbReference>